<dbReference type="Proteomes" id="UP000041254">
    <property type="component" value="Unassembled WGS sequence"/>
</dbReference>
<dbReference type="SUPFAM" id="SSF48403">
    <property type="entry name" value="Ankyrin repeat"/>
    <property type="match status" value="1"/>
</dbReference>
<dbReference type="PROSITE" id="PS00108">
    <property type="entry name" value="PROTEIN_KINASE_ST"/>
    <property type="match status" value="1"/>
</dbReference>
<dbReference type="InParanoid" id="A0A0G4G8C8"/>
<dbReference type="Gene3D" id="1.25.40.20">
    <property type="entry name" value="Ankyrin repeat-containing domain"/>
    <property type="match status" value="1"/>
</dbReference>
<dbReference type="GO" id="GO:0004674">
    <property type="term" value="F:protein serine/threonine kinase activity"/>
    <property type="evidence" value="ECO:0007669"/>
    <property type="project" value="TreeGrafter"/>
</dbReference>
<dbReference type="OMA" id="CCKERRI"/>
<dbReference type="OrthoDB" id="4062651at2759"/>
<dbReference type="PROSITE" id="PS50011">
    <property type="entry name" value="PROTEIN_KINASE_DOM"/>
    <property type="match status" value="1"/>
</dbReference>
<dbReference type="PROSITE" id="PS00107">
    <property type="entry name" value="PROTEIN_KINASE_ATP"/>
    <property type="match status" value="1"/>
</dbReference>
<dbReference type="EMBL" id="CDMY01000591">
    <property type="protein sequence ID" value="CEM24782.1"/>
    <property type="molecule type" value="Genomic_DNA"/>
</dbReference>
<evidence type="ECO:0000313" key="8">
    <source>
        <dbReference type="EMBL" id="CEM24782.1"/>
    </source>
</evidence>
<dbReference type="Pfam" id="PF12796">
    <property type="entry name" value="Ank_2"/>
    <property type="match status" value="1"/>
</dbReference>
<feature type="domain" description="Protein kinase" evidence="7">
    <location>
        <begin position="17"/>
        <end position="287"/>
    </location>
</feature>
<comment type="similarity">
    <text evidence="1">Belongs to the protein kinase superfamily. TKL Ser/Thr protein kinase family.</text>
</comment>
<dbReference type="InterPro" id="IPR000719">
    <property type="entry name" value="Prot_kinase_dom"/>
</dbReference>
<dbReference type="InterPro" id="IPR017441">
    <property type="entry name" value="Protein_kinase_ATP_BS"/>
</dbReference>
<dbReference type="PANTHER" id="PTHR44329">
    <property type="entry name" value="SERINE/THREONINE-PROTEIN KINASE TNNI3K-RELATED"/>
    <property type="match status" value="1"/>
</dbReference>
<evidence type="ECO:0000256" key="1">
    <source>
        <dbReference type="ARBA" id="ARBA00005843"/>
    </source>
</evidence>
<feature type="binding site" evidence="5">
    <location>
        <position position="44"/>
    </location>
    <ligand>
        <name>ATP</name>
        <dbReference type="ChEBI" id="CHEBI:30616"/>
    </ligand>
</feature>
<keyword evidence="2 5" id="KW-0547">Nucleotide-binding</keyword>
<dbReference type="PhylomeDB" id="A0A0G4G8C8"/>
<dbReference type="InterPro" id="IPR011009">
    <property type="entry name" value="Kinase-like_dom_sf"/>
</dbReference>
<dbReference type="PANTHER" id="PTHR44329:SF289">
    <property type="entry name" value="SERINE_THREONINE-PROTEIN KINASE VIK"/>
    <property type="match status" value="1"/>
</dbReference>
<reference evidence="8 9" key="1">
    <citation type="submission" date="2014-11" db="EMBL/GenBank/DDBJ databases">
        <authorList>
            <person name="Zhu J."/>
            <person name="Qi W."/>
            <person name="Song R."/>
        </authorList>
    </citation>
    <scope>NUCLEOTIDE SEQUENCE [LARGE SCALE GENOMIC DNA]</scope>
</reference>
<protein>
    <recommendedName>
        <fullName evidence="7">Protein kinase domain-containing protein</fullName>
    </recommendedName>
</protein>
<dbReference type="VEuPathDB" id="CryptoDB:Vbra_280"/>
<keyword evidence="3 5" id="KW-0067">ATP-binding</keyword>
<evidence type="ECO:0000256" key="4">
    <source>
        <dbReference type="PROSITE-ProRule" id="PRU00023"/>
    </source>
</evidence>
<keyword evidence="9" id="KW-1185">Reference proteome</keyword>
<dbReference type="PROSITE" id="PS50088">
    <property type="entry name" value="ANK_REPEAT"/>
    <property type="match status" value="2"/>
</dbReference>
<gene>
    <name evidence="8" type="ORF">Vbra_280</name>
</gene>
<name>A0A0G4G8C8_VITBC</name>
<dbReference type="STRING" id="1169540.A0A0G4G8C8"/>
<dbReference type="GO" id="GO:0005524">
    <property type="term" value="F:ATP binding"/>
    <property type="evidence" value="ECO:0007669"/>
    <property type="project" value="UniProtKB-UniRule"/>
</dbReference>
<feature type="repeat" description="ANK" evidence="4">
    <location>
        <begin position="476"/>
        <end position="500"/>
    </location>
</feature>
<evidence type="ECO:0000256" key="2">
    <source>
        <dbReference type="ARBA" id="ARBA00022741"/>
    </source>
</evidence>
<dbReference type="InterPro" id="IPR008271">
    <property type="entry name" value="Ser/Thr_kinase_AS"/>
</dbReference>
<evidence type="ECO:0000256" key="5">
    <source>
        <dbReference type="PROSITE-ProRule" id="PRU10141"/>
    </source>
</evidence>
<evidence type="ECO:0000256" key="3">
    <source>
        <dbReference type="ARBA" id="ARBA00022840"/>
    </source>
</evidence>
<dbReference type="SMART" id="SM00248">
    <property type="entry name" value="ANK"/>
    <property type="match status" value="2"/>
</dbReference>
<dbReference type="Gene3D" id="1.10.510.10">
    <property type="entry name" value="Transferase(Phosphotransferase) domain 1"/>
    <property type="match status" value="1"/>
</dbReference>
<dbReference type="SMART" id="SM00220">
    <property type="entry name" value="S_TKc"/>
    <property type="match status" value="1"/>
</dbReference>
<dbReference type="AlphaFoldDB" id="A0A0G4G8C8"/>
<dbReference type="InterPro" id="IPR002110">
    <property type="entry name" value="Ankyrin_rpt"/>
</dbReference>
<dbReference type="Pfam" id="PF00069">
    <property type="entry name" value="Pkinase"/>
    <property type="match status" value="1"/>
</dbReference>
<evidence type="ECO:0000259" key="7">
    <source>
        <dbReference type="PROSITE" id="PS50011"/>
    </source>
</evidence>
<feature type="compositionally biased region" description="Polar residues" evidence="6">
    <location>
        <begin position="306"/>
        <end position="329"/>
    </location>
</feature>
<feature type="region of interest" description="Disordered" evidence="6">
    <location>
        <begin position="306"/>
        <end position="371"/>
    </location>
</feature>
<dbReference type="Gene3D" id="3.30.200.20">
    <property type="entry name" value="Phosphorylase Kinase, domain 1"/>
    <property type="match status" value="1"/>
</dbReference>
<organism evidence="8 9">
    <name type="scientific">Vitrella brassicaformis (strain CCMP3155)</name>
    <dbReference type="NCBI Taxonomy" id="1169540"/>
    <lineage>
        <taxon>Eukaryota</taxon>
        <taxon>Sar</taxon>
        <taxon>Alveolata</taxon>
        <taxon>Colpodellida</taxon>
        <taxon>Vitrellaceae</taxon>
        <taxon>Vitrella</taxon>
    </lineage>
</organism>
<dbReference type="PROSITE" id="PS50297">
    <property type="entry name" value="ANK_REP_REGION"/>
    <property type="match status" value="2"/>
</dbReference>
<dbReference type="InterPro" id="IPR051681">
    <property type="entry name" value="Ser/Thr_Kinases-Pseudokinases"/>
</dbReference>
<evidence type="ECO:0000313" key="9">
    <source>
        <dbReference type="Proteomes" id="UP000041254"/>
    </source>
</evidence>
<evidence type="ECO:0000256" key="6">
    <source>
        <dbReference type="SAM" id="MobiDB-lite"/>
    </source>
</evidence>
<dbReference type="SUPFAM" id="SSF56112">
    <property type="entry name" value="Protein kinase-like (PK-like)"/>
    <property type="match status" value="1"/>
</dbReference>
<dbReference type="InterPro" id="IPR036770">
    <property type="entry name" value="Ankyrin_rpt-contain_sf"/>
</dbReference>
<feature type="repeat" description="ANK" evidence="4">
    <location>
        <begin position="441"/>
        <end position="473"/>
    </location>
</feature>
<accession>A0A0G4G8C8</accession>
<sequence length="534" mass="57733">MAANPRLLIRARDLTINENDKPLGSGGFGVVYKGLWKGRPVAVKIMNVDKLRADASRGTGEDVDDEDLMAGAMEDILAEAQEMQHLRHPNIVEFLGVCTHRKYGLVIVTELCEGGSLEQYLAKNRPLKPDVRDKFVREICEGLQYLHDNGIMHRDLKPGNLLLGQGLTIKISDFGMTRSIQRTTTVAGGGGTPNYMSPESLKDELEKLSEKDDIWALGGILAELFGGRPPFEGKVHVQIITAVVVQGKIPDIPSSLPQHTKEAIKSCFAFNPVDRPAAKEVLAKLGISSDAAPNGLSVSPAGVSPISPTSGVHTSMATTTTGLPSTVSPAQIKPVVQTASPGQPDASVKSPPDAPQPQTKPADTGLRIDNEALPTKIKRRNIFSAVLAGDVTSVAQLIKLHEPSILDEEEVKCFCCKERRIAAVNQLLAWDPKLIDARGRGGKTPFMKAALYGHVDVMKVLYAKGGERLLTETNNNGFTPLHLAAGGVHSAAVSQLLEWGGGALLDIKGNDRETPWDWAKGRTEIRKIMEKYKR</sequence>
<proteinExistence type="inferred from homology"/>
<keyword evidence="4" id="KW-0040">ANK repeat</keyword>